<dbReference type="Proteomes" id="UP001279734">
    <property type="component" value="Unassembled WGS sequence"/>
</dbReference>
<dbReference type="InterPro" id="IPR007144">
    <property type="entry name" value="SSU_processome_Utp11"/>
</dbReference>
<gene>
    <name evidence="5" type="ORF">Nepgr_004184</name>
</gene>
<comment type="subcellular location">
    <subcellularLocation>
        <location evidence="1">Nucleus</location>
        <location evidence="1">Nucleolus</location>
    </subcellularLocation>
</comment>
<dbReference type="EMBL" id="BSYO01000003">
    <property type="protein sequence ID" value="GMH02345.1"/>
    <property type="molecule type" value="Genomic_DNA"/>
</dbReference>
<organism evidence="5 6">
    <name type="scientific">Nepenthes gracilis</name>
    <name type="common">Slender pitcher plant</name>
    <dbReference type="NCBI Taxonomy" id="150966"/>
    <lineage>
        <taxon>Eukaryota</taxon>
        <taxon>Viridiplantae</taxon>
        <taxon>Streptophyta</taxon>
        <taxon>Embryophyta</taxon>
        <taxon>Tracheophyta</taxon>
        <taxon>Spermatophyta</taxon>
        <taxon>Magnoliopsida</taxon>
        <taxon>eudicotyledons</taxon>
        <taxon>Gunneridae</taxon>
        <taxon>Pentapetalae</taxon>
        <taxon>Caryophyllales</taxon>
        <taxon>Nepenthaceae</taxon>
        <taxon>Nepenthes</taxon>
    </lineage>
</organism>
<evidence type="ECO:0000313" key="6">
    <source>
        <dbReference type="Proteomes" id="UP001279734"/>
    </source>
</evidence>
<dbReference type="PANTHER" id="PTHR12838">
    <property type="entry name" value="U3 SMALL NUCLEOLAR RNA-ASSOCIATED PROTEIN 11"/>
    <property type="match status" value="1"/>
</dbReference>
<sequence length="118" mass="13836">MIKTTIVDGVHRPRSEANKYTPEELMLMKTQDMGYMLQKIQSEKKKIERLNATLHSLGNHPPNRHVYYAEDRFRYMGSCIEHLYKTRTIIGLYMVKKPEETMLDDLAFDSLSLELAEV</sequence>
<evidence type="ECO:0000256" key="3">
    <source>
        <dbReference type="ARBA" id="ARBA00022552"/>
    </source>
</evidence>
<keyword evidence="3" id="KW-0698">rRNA processing</keyword>
<accession>A0AAD3S0W0</accession>
<comment type="caution">
    <text evidence="5">The sequence shown here is derived from an EMBL/GenBank/DDBJ whole genome shotgun (WGS) entry which is preliminary data.</text>
</comment>
<evidence type="ECO:0000313" key="5">
    <source>
        <dbReference type="EMBL" id="GMH02345.1"/>
    </source>
</evidence>
<dbReference type="GO" id="GO:0006364">
    <property type="term" value="P:rRNA processing"/>
    <property type="evidence" value="ECO:0007669"/>
    <property type="project" value="UniProtKB-KW"/>
</dbReference>
<protein>
    <submittedName>
        <fullName evidence="5">Uncharacterized protein</fullName>
    </submittedName>
</protein>
<proteinExistence type="inferred from homology"/>
<evidence type="ECO:0000256" key="2">
    <source>
        <dbReference type="ARBA" id="ARBA00008105"/>
    </source>
</evidence>
<name>A0AAD3S0W0_NEPGR</name>
<dbReference type="Pfam" id="PF03998">
    <property type="entry name" value="Utp11"/>
    <property type="match status" value="1"/>
</dbReference>
<evidence type="ECO:0000256" key="1">
    <source>
        <dbReference type="ARBA" id="ARBA00004604"/>
    </source>
</evidence>
<reference evidence="5" key="1">
    <citation type="submission" date="2023-05" db="EMBL/GenBank/DDBJ databases">
        <title>Nepenthes gracilis genome sequencing.</title>
        <authorList>
            <person name="Fukushima K."/>
        </authorList>
    </citation>
    <scope>NUCLEOTIDE SEQUENCE</scope>
    <source>
        <strain evidence="5">SING2019-196</strain>
    </source>
</reference>
<keyword evidence="4" id="KW-0539">Nucleus</keyword>
<comment type="similarity">
    <text evidence="2">Belongs to the UTP11 family.</text>
</comment>
<dbReference type="PANTHER" id="PTHR12838:SF0">
    <property type="entry name" value="U3 SMALL NUCLEOLAR RNA-ASSOCIATED PROTEIN 11-RELATED"/>
    <property type="match status" value="1"/>
</dbReference>
<keyword evidence="6" id="KW-1185">Reference proteome</keyword>
<dbReference type="AlphaFoldDB" id="A0AAD3S0W0"/>
<dbReference type="GO" id="GO:0032040">
    <property type="term" value="C:small-subunit processome"/>
    <property type="evidence" value="ECO:0007669"/>
    <property type="project" value="InterPro"/>
</dbReference>
<evidence type="ECO:0000256" key="4">
    <source>
        <dbReference type="ARBA" id="ARBA00023242"/>
    </source>
</evidence>